<dbReference type="Proteomes" id="UP000006052">
    <property type="component" value="Chromosome"/>
</dbReference>
<dbReference type="GO" id="GO:0002161">
    <property type="term" value="F:aminoacyl-tRNA deacylase activity"/>
    <property type="evidence" value="ECO:0007669"/>
    <property type="project" value="InterPro"/>
</dbReference>
<dbReference type="eggNOG" id="COG3760">
    <property type="taxonomic scope" value="Bacteria"/>
</dbReference>
<feature type="region of interest" description="Disordered" evidence="2">
    <location>
        <begin position="1"/>
        <end position="94"/>
    </location>
</feature>
<dbReference type="HOGENOM" id="CLU_1080272_0_0_10"/>
<dbReference type="InterPro" id="IPR007214">
    <property type="entry name" value="YbaK/aa-tRNA-synth-assoc-dom"/>
</dbReference>
<accession>I3YQD4</accession>
<organism evidence="4 5">
    <name type="scientific">Alistipes finegoldii (strain DSM 17242 / JCM 16770 / CCUG 46020 / CIP 107999 / KCTC 15236 / AHN 2437)</name>
    <dbReference type="NCBI Taxonomy" id="679935"/>
    <lineage>
        <taxon>Bacteria</taxon>
        <taxon>Pseudomonadati</taxon>
        <taxon>Bacteroidota</taxon>
        <taxon>Bacteroidia</taxon>
        <taxon>Bacteroidales</taxon>
        <taxon>Rikenellaceae</taxon>
        <taxon>Alistipes</taxon>
    </lineage>
</organism>
<dbReference type="Pfam" id="PF04073">
    <property type="entry name" value="tRNA_edit"/>
    <property type="match status" value="1"/>
</dbReference>
<dbReference type="PANTHER" id="PTHR31423:SF3">
    <property type="entry name" value="PROLYL-TRNA SYNTHETASE ASSOCIATED DOMAIN-CONTAINING PROTEIN 1-RELATED"/>
    <property type="match status" value="1"/>
</dbReference>
<name>I3YQD4_ALIFI</name>
<feature type="compositionally biased region" description="Low complexity" evidence="2">
    <location>
        <begin position="68"/>
        <end position="91"/>
    </location>
</feature>
<dbReference type="EMBL" id="CP003274">
    <property type="protein sequence ID" value="AFL79202.1"/>
    <property type="molecule type" value="Genomic_DNA"/>
</dbReference>
<dbReference type="Gene3D" id="3.90.960.10">
    <property type="entry name" value="YbaK/aminoacyl-tRNA synthetase-associated domain"/>
    <property type="match status" value="1"/>
</dbReference>
<sequence>MATTDAMTTEKTKTALPGTAAESDAATPAQKPATEPATITTAQRRTESDAAETRESAETYTIARESGKTASTSGTTSGPTTTAEAGTSTATVPTTDRRQKVFDWLDSHGIAYTWYEHPEAPTIEIARRYWRDDGSKHCKNLFFRNHKGNRHYLVAFDCEQNLAIHDLERRLRQGKLSFASEQRMERWLGLRPGSVSPFGLINDPERHVHLFLDRNLERFPAYSFHPNDNRATVVVSRSEFLRYLAAVGNTYEFIELY</sequence>
<gene>
    <name evidence="4" type="ordered locus">Alfi_2955</name>
</gene>
<reference evidence="5" key="1">
    <citation type="journal article" date="2013" name="Stand. Genomic Sci.">
        <title>Complete genome sequence of the bile-resistant pigment-producing anaerobe Alistipes finegoldii type strain (AHN2437(T)).</title>
        <authorList>
            <person name="Mavromatis K."/>
            <person name="Stackebrandt E."/>
            <person name="Munk C."/>
            <person name="Lapidus A."/>
            <person name="Nolan M."/>
            <person name="Lucas S."/>
            <person name="Hammon N."/>
            <person name="Deshpande S."/>
            <person name="Cheng J.F."/>
            <person name="Tapia R."/>
            <person name="Goodwin L.A."/>
            <person name="Pitluck S."/>
            <person name="Liolios K."/>
            <person name="Pagani I."/>
            <person name="Ivanova N."/>
            <person name="Mikhailova N."/>
            <person name="Huntemann M."/>
            <person name="Pati A."/>
            <person name="Chen A."/>
            <person name="Palaniappan K."/>
            <person name="Land M."/>
            <person name="Hauser L."/>
            <person name="Rohde M."/>
            <person name="Gronow S."/>
            <person name="Goker M."/>
            <person name="Detter J.C."/>
            <person name="Bristow J."/>
            <person name="Eisen J.A."/>
            <person name="Markowitz V."/>
            <person name="Hugenholtz P."/>
            <person name="Kyrpides N.C."/>
            <person name="Klenk H.P."/>
            <person name="Woyke T."/>
        </authorList>
    </citation>
    <scope>NUCLEOTIDE SEQUENCE</scope>
    <source>
        <strain evidence="5">DSM 17242 / JCM 16770 / AHN 2437 / CCUG 46020 / CIP 107999</strain>
    </source>
</reference>
<evidence type="ECO:0000313" key="4">
    <source>
        <dbReference type="EMBL" id="AFL79202.1"/>
    </source>
</evidence>
<dbReference type="PATRIC" id="fig|679935.3.peg.2877"/>
<dbReference type="KEGG" id="afd:Alfi_2955"/>
<evidence type="ECO:0000313" key="5">
    <source>
        <dbReference type="Proteomes" id="UP000006052"/>
    </source>
</evidence>
<comment type="similarity">
    <text evidence="1">Belongs to the PRORSD1 family.</text>
</comment>
<dbReference type="CDD" id="cd04335">
    <property type="entry name" value="PrdX_deacylase"/>
    <property type="match status" value="1"/>
</dbReference>
<proteinExistence type="inferred from homology"/>
<dbReference type="STRING" id="679935.Alfi_2955"/>
<evidence type="ECO:0000259" key="3">
    <source>
        <dbReference type="Pfam" id="PF04073"/>
    </source>
</evidence>
<dbReference type="InterPro" id="IPR040285">
    <property type="entry name" value="ProX/PRXD1"/>
</dbReference>
<dbReference type="PANTHER" id="PTHR31423">
    <property type="entry name" value="YBAK DOMAIN-CONTAINING PROTEIN"/>
    <property type="match status" value="1"/>
</dbReference>
<protein>
    <recommendedName>
        <fullName evidence="3">YbaK/aminoacyl-tRNA synthetase-associated domain-containing protein</fullName>
    </recommendedName>
</protein>
<evidence type="ECO:0000256" key="1">
    <source>
        <dbReference type="ARBA" id="ARBA00010201"/>
    </source>
</evidence>
<feature type="domain" description="YbaK/aminoacyl-tRNA synthetase-associated" evidence="3">
    <location>
        <begin position="117"/>
        <end position="242"/>
    </location>
</feature>
<feature type="compositionally biased region" description="Basic and acidic residues" evidence="2">
    <location>
        <begin position="44"/>
        <end position="57"/>
    </location>
</feature>
<evidence type="ECO:0000256" key="2">
    <source>
        <dbReference type="SAM" id="MobiDB-lite"/>
    </source>
</evidence>
<dbReference type="AlphaFoldDB" id="I3YQD4"/>
<dbReference type="SUPFAM" id="SSF55826">
    <property type="entry name" value="YbaK/ProRS associated domain"/>
    <property type="match status" value="1"/>
</dbReference>
<dbReference type="InterPro" id="IPR036754">
    <property type="entry name" value="YbaK/aa-tRNA-synt-asso_dom_sf"/>
</dbReference>